<dbReference type="EMBL" id="SNRY01000116">
    <property type="protein sequence ID" value="KAA6346820.1"/>
    <property type="molecule type" value="Genomic_DNA"/>
</dbReference>
<evidence type="ECO:0000313" key="4">
    <source>
        <dbReference type="EMBL" id="KAA6346820.1"/>
    </source>
</evidence>
<evidence type="ECO:0000259" key="2">
    <source>
        <dbReference type="Pfam" id="PF09922"/>
    </source>
</evidence>
<evidence type="ECO:0000256" key="1">
    <source>
        <dbReference type="SAM" id="Phobius"/>
    </source>
</evidence>
<comment type="caution">
    <text evidence="4">The sequence shown here is derived from an EMBL/GenBank/DDBJ whole genome shotgun (WGS) entry which is preliminary data.</text>
</comment>
<keyword evidence="1" id="KW-0472">Membrane</keyword>
<name>A0A5J4SNI6_9ZZZZ</name>
<dbReference type="AlphaFoldDB" id="A0A5J4SNI6"/>
<feature type="transmembrane region" description="Helical" evidence="1">
    <location>
        <begin position="85"/>
        <end position="102"/>
    </location>
</feature>
<feature type="domain" description="Cell wall-active antibiotics response LiaF-like C-terminal" evidence="2">
    <location>
        <begin position="144"/>
        <end position="203"/>
    </location>
</feature>
<evidence type="ECO:0008006" key="5">
    <source>
        <dbReference type="Google" id="ProtNLM"/>
    </source>
</evidence>
<feature type="transmembrane region" description="Helical" evidence="1">
    <location>
        <begin position="31"/>
        <end position="51"/>
    </location>
</feature>
<sequence length="235" mass="26996">MKNRVFFPGLILIFIGLLFFGRNVGWIDYSLFRILFSWQTLLFVIGVGLCLRRRFAGGLVLIAVATYFLLPRIDCMWAWDMHTYWPLLVVFIGIVVLFKRPLDGKRRGHHHKIATDTLYTSQDGFVRSVVTFGSVKQIVVDPIFKGAEIKTTFGSTLIDLRRTSLEDTETYIDVECTFGSIELFVPNTWMVMPKVNVDFGDIDDKRFHSGFVEIDNSRKVIIRGKIVFSGLEIKN</sequence>
<dbReference type="InterPro" id="IPR024425">
    <property type="entry name" value="LiaF-like_C"/>
</dbReference>
<feature type="transmembrane region" description="Helical" evidence="1">
    <location>
        <begin position="58"/>
        <end position="79"/>
    </location>
</feature>
<accession>A0A5J4SNI6</accession>
<feature type="domain" description="LiaF transmembrane" evidence="3">
    <location>
        <begin position="9"/>
        <end position="100"/>
    </location>
</feature>
<protein>
    <recommendedName>
        <fullName evidence="5">Cell wall-active antibiotics response LiaF-like C-terminal domain-containing protein</fullName>
    </recommendedName>
</protein>
<proteinExistence type="predicted"/>
<dbReference type="InterPro" id="IPR054331">
    <property type="entry name" value="LiaF_TM"/>
</dbReference>
<feature type="transmembrane region" description="Helical" evidence="1">
    <location>
        <begin position="5"/>
        <end position="25"/>
    </location>
</feature>
<reference evidence="4" key="1">
    <citation type="submission" date="2019-03" db="EMBL/GenBank/DDBJ databases">
        <title>Single cell metagenomics reveals metabolic interactions within the superorganism composed of flagellate Streblomastix strix and complex community of Bacteroidetes bacteria on its surface.</title>
        <authorList>
            <person name="Treitli S.C."/>
            <person name="Kolisko M."/>
            <person name="Husnik F."/>
            <person name="Keeling P."/>
            <person name="Hampl V."/>
        </authorList>
    </citation>
    <scope>NUCLEOTIDE SEQUENCE</scope>
    <source>
        <strain evidence="4">STM</strain>
    </source>
</reference>
<organism evidence="4">
    <name type="scientific">termite gut metagenome</name>
    <dbReference type="NCBI Taxonomy" id="433724"/>
    <lineage>
        <taxon>unclassified sequences</taxon>
        <taxon>metagenomes</taxon>
        <taxon>organismal metagenomes</taxon>
    </lineage>
</organism>
<keyword evidence="1" id="KW-0812">Transmembrane</keyword>
<evidence type="ECO:0000259" key="3">
    <source>
        <dbReference type="Pfam" id="PF22570"/>
    </source>
</evidence>
<dbReference type="Pfam" id="PF22570">
    <property type="entry name" value="LiaF-TM"/>
    <property type="match status" value="1"/>
</dbReference>
<gene>
    <name evidence="4" type="ORF">EZS27_005670</name>
</gene>
<keyword evidence="1" id="KW-1133">Transmembrane helix</keyword>
<dbReference type="Pfam" id="PF09922">
    <property type="entry name" value="LiaF-like_C"/>
    <property type="match status" value="1"/>
</dbReference>